<name>A0AAQ3MYZ9_VIGMU</name>
<reference evidence="1 2" key="1">
    <citation type="journal article" date="2023" name="Life. Sci Alliance">
        <title>Evolutionary insights into 3D genome organization and epigenetic landscape of Vigna mungo.</title>
        <authorList>
            <person name="Junaid A."/>
            <person name="Singh B."/>
            <person name="Bhatia S."/>
        </authorList>
    </citation>
    <scope>NUCLEOTIDE SEQUENCE [LARGE SCALE GENOMIC DNA]</scope>
    <source>
        <strain evidence="1">Urdbean</strain>
    </source>
</reference>
<gene>
    <name evidence="1" type="ORF">V8G54_025569</name>
</gene>
<organism evidence="1 2">
    <name type="scientific">Vigna mungo</name>
    <name type="common">Black gram</name>
    <name type="synonym">Phaseolus mungo</name>
    <dbReference type="NCBI Taxonomy" id="3915"/>
    <lineage>
        <taxon>Eukaryota</taxon>
        <taxon>Viridiplantae</taxon>
        <taxon>Streptophyta</taxon>
        <taxon>Embryophyta</taxon>
        <taxon>Tracheophyta</taxon>
        <taxon>Spermatophyta</taxon>
        <taxon>Magnoliopsida</taxon>
        <taxon>eudicotyledons</taxon>
        <taxon>Gunneridae</taxon>
        <taxon>Pentapetalae</taxon>
        <taxon>rosids</taxon>
        <taxon>fabids</taxon>
        <taxon>Fabales</taxon>
        <taxon>Fabaceae</taxon>
        <taxon>Papilionoideae</taxon>
        <taxon>50 kb inversion clade</taxon>
        <taxon>NPAAA clade</taxon>
        <taxon>indigoferoid/millettioid clade</taxon>
        <taxon>Phaseoleae</taxon>
        <taxon>Vigna</taxon>
    </lineage>
</organism>
<accession>A0AAQ3MYZ9</accession>
<sequence>MAALIEFITFSCPFRLVINSNFAGTKVSTLMLRAVSPQSFSLGSFLVKAIPLVVMDSVLSPFKFDNSKHMSSISFLTVGSPPVRRILVTPELTNRFANRRISVFVKI</sequence>
<keyword evidence="2" id="KW-1185">Reference proteome</keyword>
<evidence type="ECO:0000313" key="2">
    <source>
        <dbReference type="Proteomes" id="UP001374535"/>
    </source>
</evidence>
<dbReference type="AlphaFoldDB" id="A0AAQ3MYZ9"/>
<evidence type="ECO:0000313" key="1">
    <source>
        <dbReference type="EMBL" id="WVY99499.1"/>
    </source>
</evidence>
<dbReference type="EMBL" id="CP144693">
    <property type="protein sequence ID" value="WVY99499.1"/>
    <property type="molecule type" value="Genomic_DNA"/>
</dbReference>
<proteinExistence type="predicted"/>
<dbReference type="Proteomes" id="UP001374535">
    <property type="component" value="Chromosome 8"/>
</dbReference>
<protein>
    <submittedName>
        <fullName evidence="1">Uncharacterized protein</fullName>
    </submittedName>
</protein>